<proteinExistence type="predicted"/>
<dbReference type="EMBL" id="JBEPSJ010000003">
    <property type="protein sequence ID" value="MET4583264.1"/>
    <property type="molecule type" value="Genomic_DNA"/>
</dbReference>
<protein>
    <submittedName>
        <fullName evidence="1">Uncharacterized protein</fullName>
    </submittedName>
</protein>
<reference evidence="1 2" key="1">
    <citation type="submission" date="2024-06" db="EMBL/GenBank/DDBJ databases">
        <title>Sorghum-associated microbial communities from plants grown in Nebraska, USA.</title>
        <authorList>
            <person name="Schachtman D."/>
        </authorList>
    </citation>
    <scope>NUCLEOTIDE SEQUENCE [LARGE SCALE GENOMIC DNA]</scope>
    <source>
        <strain evidence="1 2">2857</strain>
    </source>
</reference>
<keyword evidence="2" id="KW-1185">Reference proteome</keyword>
<comment type="caution">
    <text evidence="1">The sequence shown here is derived from an EMBL/GenBank/DDBJ whole genome shotgun (WGS) entry which is preliminary data.</text>
</comment>
<evidence type="ECO:0000313" key="1">
    <source>
        <dbReference type="EMBL" id="MET4583264.1"/>
    </source>
</evidence>
<accession>A0ABV2QQE3</accession>
<gene>
    <name evidence="1" type="ORF">ABIE21_002783</name>
</gene>
<evidence type="ECO:0000313" key="2">
    <source>
        <dbReference type="Proteomes" id="UP001549257"/>
    </source>
</evidence>
<dbReference type="Proteomes" id="UP001549257">
    <property type="component" value="Unassembled WGS sequence"/>
</dbReference>
<name>A0ABV2QQE3_9MICO</name>
<organism evidence="1 2">
    <name type="scientific">Conyzicola nivalis</name>
    <dbReference type="NCBI Taxonomy" id="1477021"/>
    <lineage>
        <taxon>Bacteria</taxon>
        <taxon>Bacillati</taxon>
        <taxon>Actinomycetota</taxon>
        <taxon>Actinomycetes</taxon>
        <taxon>Micrococcales</taxon>
        <taxon>Microbacteriaceae</taxon>
        <taxon>Conyzicola</taxon>
    </lineage>
</organism>
<sequence>MKDSAVMPDLRSELLADVRAPLEFALITPPGWARFGVDEAAEKQLAGNMEQVFRDRGQPKQLFHQRAQLHKLFNELRRRNAVAVYLPVKPVNDVVLPVSIAILPAPVRDSAGVDRFAQRLASRGAVSSGLHNGLQILRWEERNAVPGENGAHSLAINHLFEAPTGSGRSAALVTASLLYIDGSEGEEFTESLEILLEAIVGTFTWRITS</sequence>